<evidence type="ECO:0000313" key="2">
    <source>
        <dbReference type="Proteomes" id="UP000234323"/>
    </source>
</evidence>
<evidence type="ECO:0000313" key="1">
    <source>
        <dbReference type="EMBL" id="PKY52483.1"/>
    </source>
</evidence>
<protein>
    <submittedName>
        <fullName evidence="1">Uncharacterized protein</fullName>
    </submittedName>
</protein>
<dbReference type="AlphaFoldDB" id="A0A2I1H0R5"/>
<organism evidence="1 2">
    <name type="scientific">Rhizophagus irregularis</name>
    <dbReference type="NCBI Taxonomy" id="588596"/>
    <lineage>
        <taxon>Eukaryota</taxon>
        <taxon>Fungi</taxon>
        <taxon>Fungi incertae sedis</taxon>
        <taxon>Mucoromycota</taxon>
        <taxon>Glomeromycotina</taxon>
        <taxon>Glomeromycetes</taxon>
        <taxon>Glomerales</taxon>
        <taxon>Glomeraceae</taxon>
        <taxon>Rhizophagus</taxon>
    </lineage>
</organism>
<name>A0A2I1H0R5_9GLOM</name>
<dbReference type="Proteomes" id="UP000234323">
    <property type="component" value="Unassembled WGS sequence"/>
</dbReference>
<proteinExistence type="predicted"/>
<comment type="caution">
    <text evidence="1">The sequence shown here is derived from an EMBL/GenBank/DDBJ whole genome shotgun (WGS) entry which is preliminary data.</text>
</comment>
<sequence length="82" mass="9791">MIKRRFLIIDCIKVKSKITDNGKRNFEYIVMWLIRENDYKGEHNNELRFSVKELSDIILGINDNILKLLHDFMGNLSNNYCL</sequence>
<dbReference type="EMBL" id="LLXI01001211">
    <property type="protein sequence ID" value="PKY52483.1"/>
    <property type="molecule type" value="Genomic_DNA"/>
</dbReference>
<keyword evidence="2" id="KW-1185">Reference proteome</keyword>
<gene>
    <name evidence="1" type="ORF">RhiirA4_470135</name>
</gene>
<accession>A0A2I1H0R5</accession>
<reference evidence="1 2" key="1">
    <citation type="submission" date="2015-10" db="EMBL/GenBank/DDBJ databases">
        <title>Genome analyses suggest a sexual origin of heterokaryosis in a supposedly ancient asexual fungus.</title>
        <authorList>
            <person name="Ropars J."/>
            <person name="Sedzielewska K."/>
            <person name="Noel J."/>
            <person name="Charron P."/>
            <person name="Farinelli L."/>
            <person name="Marton T."/>
            <person name="Kruger M."/>
            <person name="Pelin A."/>
            <person name="Brachmann A."/>
            <person name="Corradi N."/>
        </authorList>
    </citation>
    <scope>NUCLEOTIDE SEQUENCE [LARGE SCALE GENOMIC DNA]</scope>
    <source>
        <strain evidence="1 2">A4</strain>
    </source>
</reference>